<proteinExistence type="predicted"/>
<accession>A0A150H2M4</accession>
<dbReference type="AlphaFoldDB" id="A0A150H2M4"/>
<evidence type="ECO:0000313" key="3">
    <source>
        <dbReference type="Proteomes" id="UP000075714"/>
    </source>
</evidence>
<dbReference type="EMBL" id="LSYV01000002">
    <property type="protein sequence ID" value="KXZ56285.1"/>
    <property type="molecule type" value="Genomic_DNA"/>
</dbReference>
<evidence type="ECO:0000256" key="1">
    <source>
        <dbReference type="SAM" id="MobiDB-lite"/>
    </source>
</evidence>
<dbReference type="Proteomes" id="UP000075714">
    <property type="component" value="Unassembled WGS sequence"/>
</dbReference>
<name>A0A150H2M4_GONPE</name>
<gene>
    <name evidence="2" type="ORF">GPECTOR_1g25</name>
</gene>
<organism evidence="2 3">
    <name type="scientific">Gonium pectorale</name>
    <name type="common">Green alga</name>
    <dbReference type="NCBI Taxonomy" id="33097"/>
    <lineage>
        <taxon>Eukaryota</taxon>
        <taxon>Viridiplantae</taxon>
        <taxon>Chlorophyta</taxon>
        <taxon>core chlorophytes</taxon>
        <taxon>Chlorophyceae</taxon>
        <taxon>CS clade</taxon>
        <taxon>Chlamydomonadales</taxon>
        <taxon>Volvocaceae</taxon>
        <taxon>Gonium</taxon>
    </lineage>
</organism>
<keyword evidence="3" id="KW-1185">Reference proteome</keyword>
<reference evidence="3" key="1">
    <citation type="journal article" date="2016" name="Nat. Commun.">
        <title>The Gonium pectorale genome demonstrates co-option of cell cycle regulation during the evolution of multicellularity.</title>
        <authorList>
            <person name="Hanschen E.R."/>
            <person name="Marriage T.N."/>
            <person name="Ferris P.J."/>
            <person name="Hamaji T."/>
            <person name="Toyoda A."/>
            <person name="Fujiyama A."/>
            <person name="Neme R."/>
            <person name="Noguchi H."/>
            <person name="Minakuchi Y."/>
            <person name="Suzuki M."/>
            <person name="Kawai-Toyooka H."/>
            <person name="Smith D.R."/>
            <person name="Sparks H."/>
            <person name="Anderson J."/>
            <person name="Bakaric R."/>
            <person name="Luria V."/>
            <person name="Karger A."/>
            <person name="Kirschner M.W."/>
            <person name="Durand P.M."/>
            <person name="Michod R.E."/>
            <person name="Nozaki H."/>
            <person name="Olson B.J."/>
        </authorList>
    </citation>
    <scope>NUCLEOTIDE SEQUENCE [LARGE SCALE GENOMIC DNA]</scope>
    <source>
        <strain evidence="3">NIES-2863</strain>
    </source>
</reference>
<feature type="region of interest" description="Disordered" evidence="1">
    <location>
        <begin position="284"/>
        <end position="317"/>
    </location>
</feature>
<feature type="region of interest" description="Disordered" evidence="1">
    <location>
        <begin position="592"/>
        <end position="620"/>
    </location>
</feature>
<sequence length="813" mass="82393">MLSTPHVGYGLVLSVCGLPGICSGPWATGSAAPEHMALALELVAALRDSAFMEHAARAQLLLSQLVPPMAQCSEGGGDLGGLTPGQRQLCIITVLCRTSIVELTALAEKMAVGPAQLAPPPGAKDARPPGATAASSALQQILFGRCMHTARLCFGVAALCVADGGPAYGLPPPLLAAVAPLTDMGDRDTVEGCAGAGGGGGEAAGDGAGSRGLVSCVRLASTMLPYKRTQPAPPGKRVACALALRIGRLALASLPPVPGPTAAEAEATLRAEADGAVAAGGCGRGRSADSSARGGSGCGGSNVADGASAPTDTLTRPRRVMPFAEAARTCCTALGAARLQLQRRGGARDSATWRADAAECWRLATAAARHALPCAGEDVLTELADDFMWLWWETVRAAPNPAKQPLYDEPPPLVAAALDAGVLPCLERLLRRAARAPDGPEAAFCGRTFGCAHRDQYVLMSMLLAYGDPRQATALVATLDKVARTTDPRVATAAWAPKQDSRQCLLSLPSLVPALTTSLSTLAVMCVGSDAALATAEGCSGSGDVTLAAWLSLLLEELGAVELLGAVLELLAAGDRESLAPPQPLLTAEAGQYQADQEGPEEGPEAAPEDGPEDGVTGDWDMTWLANACGAVATVLRMADAAAGPFVSVSRRNTRGGLASPPQPPPWRPELLQKVAGRLRAAGAEDSGAGAQELAAILNAWGSPCEGPLGRDGPGGVEGGAAAGGGEAKDAQPVGSIEGTPLPYPAEARRLLRTCANPDCANLEGDSEADLALWECSSAAGPAGGSGAAELCCCRSCKSLGWLAGHGGRQEEL</sequence>
<comment type="caution">
    <text evidence="2">The sequence shown here is derived from an EMBL/GenBank/DDBJ whole genome shotgun (WGS) entry which is preliminary data.</text>
</comment>
<feature type="region of interest" description="Disordered" evidence="1">
    <location>
        <begin position="707"/>
        <end position="742"/>
    </location>
</feature>
<protein>
    <submittedName>
        <fullName evidence="2">Uncharacterized protein</fullName>
    </submittedName>
</protein>
<feature type="compositionally biased region" description="Acidic residues" evidence="1">
    <location>
        <begin position="598"/>
        <end position="613"/>
    </location>
</feature>
<evidence type="ECO:0000313" key="2">
    <source>
        <dbReference type="EMBL" id="KXZ56285.1"/>
    </source>
</evidence>
<feature type="compositionally biased region" description="Gly residues" evidence="1">
    <location>
        <begin position="710"/>
        <end position="726"/>
    </location>
</feature>